<dbReference type="Pfam" id="PF00128">
    <property type="entry name" value="Alpha-amylase"/>
    <property type="match status" value="1"/>
</dbReference>
<dbReference type="CDD" id="cd11341">
    <property type="entry name" value="AmyAc_Pullulanase_LD-like"/>
    <property type="match status" value="1"/>
</dbReference>
<dbReference type="RefSeq" id="WP_276647977.1">
    <property type="nucleotide sequence ID" value="NZ_JAAZCD010000263.1"/>
</dbReference>
<dbReference type="Pfam" id="PF02922">
    <property type="entry name" value="CBM_48"/>
    <property type="match status" value="1"/>
</dbReference>
<accession>A0A847D7K3</accession>
<dbReference type="Gene3D" id="2.60.40.1180">
    <property type="entry name" value="Golgi alpha-mannosidase II"/>
    <property type="match status" value="1"/>
</dbReference>
<organism evidence="3 4">
    <name type="scientific">Trichococcus flocculiformis</name>
    <dbReference type="NCBI Taxonomy" id="82803"/>
    <lineage>
        <taxon>Bacteria</taxon>
        <taxon>Bacillati</taxon>
        <taxon>Bacillota</taxon>
        <taxon>Bacilli</taxon>
        <taxon>Lactobacillales</taxon>
        <taxon>Carnobacteriaceae</taxon>
        <taxon>Trichococcus</taxon>
    </lineage>
</organism>
<name>A0A847D7K3_9LACT</name>
<evidence type="ECO:0000313" key="4">
    <source>
        <dbReference type="Proteomes" id="UP000589373"/>
    </source>
</evidence>
<proteinExistence type="inferred from homology"/>
<dbReference type="PANTHER" id="PTHR43002">
    <property type="entry name" value="GLYCOGEN DEBRANCHING ENZYME"/>
    <property type="match status" value="1"/>
</dbReference>
<dbReference type="InterPro" id="IPR013780">
    <property type="entry name" value="Glyco_hydro_b"/>
</dbReference>
<dbReference type="EMBL" id="JAAZCD010000263">
    <property type="protein sequence ID" value="NLD32863.1"/>
    <property type="molecule type" value="Genomic_DNA"/>
</dbReference>
<dbReference type="NCBIfam" id="TIGR02104">
    <property type="entry name" value="pulA_typeI"/>
    <property type="match status" value="1"/>
</dbReference>
<sequence length="676" mass="77401">MVEDFQSWLDSNDLEKLFSDKRDKETIDKEMFLFVRSNDFDNYFSYDGELGALYEKEGTLLRVWTPTAKSVEVWIYADDSFKGPSTKIEMVQKPKGIFEAYLPGDQHGTIYVYKIFFLNNRESISVDPYARATTVNGMKSVIADLNRTNPDGWGERLPAFGLPEEAIIYELHIRDFSISETSGIVNKGKFLGLTEKNTQNASGRKTGLDYLIDLGITHIQILPMFDYATVDEANLTEPQYNWGYDPLNYNVPEGSYSTDPFDPFNRIFELKQMIRTLHDNGLRVIMDVVYNHVYDPKDQALERTVPGYFYRYNADGSLANGTGVGNDTASERHMMRKYIIDSVKYWAKEYHLDGFRFDLMGIHDSVTMNAIREALDKIDPSIIIIGEGWEMSTPLPEDLKASQRNAQAMPRIAHFNDSIRIALKGSDFGDEKDRGFISGKNYLEDLLLRNIKGAMHLSSHSSYVDPEQVIQYVEAHDNLTLYDKLLRSNPDDSEEVRIKRHTLATSIVLLSQGVPFIHGGQEFLRTKAGVANSYQSPDEINQFEWERVTTFQESVAYVKGLIALRKSEYLFRLHTHEEIDAHFTMLSENFNIVAFSLTNSEKKYIVIFNGNRSDVIFRIQKGKYAILVEDNQVFLESMPEAVLMEKILVKAHTTSVLCADNQYEGDLQSEDTMDFL</sequence>
<dbReference type="SUPFAM" id="SSF81296">
    <property type="entry name" value="E set domains"/>
    <property type="match status" value="1"/>
</dbReference>
<evidence type="ECO:0000313" key="3">
    <source>
        <dbReference type="EMBL" id="NLD32863.1"/>
    </source>
</evidence>
<protein>
    <submittedName>
        <fullName evidence="3">Type I pullulanase</fullName>
        <ecNumber evidence="3">3.2.1.41</ecNumber>
    </submittedName>
</protein>
<keyword evidence="3" id="KW-0378">Hydrolase</keyword>
<gene>
    <name evidence="3" type="primary">pulA</name>
    <name evidence="3" type="ORF">GX662_11510</name>
</gene>
<feature type="domain" description="Glycosyl hydrolase family 13 catalytic" evidence="2">
    <location>
        <begin position="170"/>
        <end position="565"/>
    </location>
</feature>
<dbReference type="AlphaFoldDB" id="A0A847D7K3"/>
<keyword evidence="3" id="KW-0326">Glycosidase</keyword>
<dbReference type="InterPro" id="IPR017853">
    <property type="entry name" value="GH"/>
</dbReference>
<comment type="caution">
    <text evidence="3">The sequence shown here is derived from an EMBL/GenBank/DDBJ whole genome shotgun (WGS) entry which is preliminary data.</text>
</comment>
<dbReference type="SMART" id="SM00642">
    <property type="entry name" value="Aamy"/>
    <property type="match status" value="1"/>
</dbReference>
<dbReference type="CDD" id="cd02860">
    <property type="entry name" value="E_set_Pullulanase"/>
    <property type="match status" value="1"/>
</dbReference>
<dbReference type="GO" id="GO:0005975">
    <property type="term" value="P:carbohydrate metabolic process"/>
    <property type="evidence" value="ECO:0007669"/>
    <property type="project" value="InterPro"/>
</dbReference>
<dbReference type="InterPro" id="IPR006047">
    <property type="entry name" value="GH13_cat_dom"/>
</dbReference>
<evidence type="ECO:0000256" key="1">
    <source>
        <dbReference type="ARBA" id="ARBA00008061"/>
    </source>
</evidence>
<dbReference type="SUPFAM" id="SSF51445">
    <property type="entry name" value="(Trans)glycosidases"/>
    <property type="match status" value="1"/>
</dbReference>
<dbReference type="GO" id="GO:0051060">
    <property type="term" value="F:pullulanase activity"/>
    <property type="evidence" value="ECO:0007669"/>
    <property type="project" value="UniProtKB-EC"/>
</dbReference>
<dbReference type="Gene3D" id="3.20.20.80">
    <property type="entry name" value="Glycosidases"/>
    <property type="match status" value="1"/>
</dbReference>
<dbReference type="InterPro" id="IPR013783">
    <property type="entry name" value="Ig-like_fold"/>
</dbReference>
<dbReference type="InterPro" id="IPR004193">
    <property type="entry name" value="Glyco_hydro_13_N"/>
</dbReference>
<comment type="similarity">
    <text evidence="1">Belongs to the glycosyl hydrolase 13 family.</text>
</comment>
<dbReference type="Proteomes" id="UP000589373">
    <property type="component" value="Unassembled WGS sequence"/>
</dbReference>
<dbReference type="EC" id="3.2.1.41" evidence="3"/>
<dbReference type="Gene3D" id="2.60.40.10">
    <property type="entry name" value="Immunoglobulins"/>
    <property type="match status" value="1"/>
</dbReference>
<dbReference type="InterPro" id="IPR014756">
    <property type="entry name" value="Ig_E-set"/>
</dbReference>
<evidence type="ECO:0000259" key="2">
    <source>
        <dbReference type="SMART" id="SM00642"/>
    </source>
</evidence>
<reference evidence="3 4" key="1">
    <citation type="journal article" date="2020" name="Biotechnol. Biofuels">
        <title>New insights from the biogas microbiome by comprehensive genome-resolved metagenomics of nearly 1600 species originating from multiple anaerobic digesters.</title>
        <authorList>
            <person name="Campanaro S."/>
            <person name="Treu L."/>
            <person name="Rodriguez-R L.M."/>
            <person name="Kovalovszki A."/>
            <person name="Ziels R.M."/>
            <person name="Maus I."/>
            <person name="Zhu X."/>
            <person name="Kougias P.G."/>
            <person name="Basile A."/>
            <person name="Luo G."/>
            <person name="Schluter A."/>
            <person name="Konstantinidis K.T."/>
            <person name="Angelidaki I."/>
        </authorList>
    </citation>
    <scope>NUCLEOTIDE SEQUENCE [LARGE SCALE GENOMIC DNA]</scope>
    <source>
        <strain evidence="3">AS07pgkLD_105</strain>
    </source>
</reference>
<dbReference type="InterPro" id="IPR011840">
    <property type="entry name" value="PulA_typeI"/>
</dbReference>